<dbReference type="InterPro" id="IPR036058">
    <property type="entry name" value="Kazal_dom_sf"/>
</dbReference>
<dbReference type="InterPro" id="IPR050653">
    <property type="entry name" value="Prot_Inhib_GrowthFact_Antg"/>
</dbReference>
<dbReference type="STRING" id="32473.ENSXCOP00000000025"/>
<dbReference type="GO" id="GO:0005615">
    <property type="term" value="C:extracellular space"/>
    <property type="evidence" value="ECO:0007669"/>
    <property type="project" value="TreeGrafter"/>
</dbReference>
<dbReference type="CDD" id="cd00104">
    <property type="entry name" value="KAZAL_FS"/>
    <property type="match status" value="1"/>
</dbReference>
<feature type="chain" id="PRO_5017183762" description="Kazal-like domain-containing protein" evidence="2">
    <location>
        <begin position="19"/>
        <end position="76"/>
    </location>
</feature>
<dbReference type="PANTHER" id="PTHR10913:SF81">
    <property type="entry name" value="KAZAL-LIKE DOMAIN-CONTAINING PROTEIN"/>
    <property type="match status" value="1"/>
</dbReference>
<reference evidence="4" key="2">
    <citation type="submission" date="2025-09" db="UniProtKB">
        <authorList>
            <consortium name="Ensembl"/>
        </authorList>
    </citation>
    <scope>IDENTIFICATION</scope>
</reference>
<dbReference type="Pfam" id="PF07648">
    <property type="entry name" value="Kazal_2"/>
    <property type="match status" value="1"/>
</dbReference>
<evidence type="ECO:0000259" key="3">
    <source>
        <dbReference type="PROSITE" id="PS51465"/>
    </source>
</evidence>
<feature type="domain" description="Kazal-like" evidence="3">
    <location>
        <begin position="15"/>
        <end position="56"/>
    </location>
</feature>
<dbReference type="Proteomes" id="UP000261380">
    <property type="component" value="Unplaced"/>
</dbReference>
<keyword evidence="5" id="KW-1185">Reference proteome</keyword>
<dbReference type="SMART" id="SM00280">
    <property type="entry name" value="KAZAL"/>
    <property type="match status" value="1"/>
</dbReference>
<evidence type="ECO:0000313" key="4">
    <source>
        <dbReference type="Ensembl" id="ENSXCOP00000000025.1"/>
    </source>
</evidence>
<reference evidence="4" key="1">
    <citation type="submission" date="2025-08" db="UniProtKB">
        <authorList>
            <consortium name="Ensembl"/>
        </authorList>
    </citation>
    <scope>IDENTIFICATION</scope>
</reference>
<accession>A0A3B5KQ87</accession>
<sequence>LKLSIISLFFKFGVSVASAPVCGSDGITYSNECELNRSACEHKRKIDVAKHGSCEEGRKWTLKCCNYVNQSAIEVV</sequence>
<dbReference type="InterPro" id="IPR002350">
    <property type="entry name" value="Kazal_dom"/>
</dbReference>
<dbReference type="PROSITE" id="PS51465">
    <property type="entry name" value="KAZAL_2"/>
    <property type="match status" value="1"/>
</dbReference>
<dbReference type="AlphaFoldDB" id="A0A3B5KQ87"/>
<dbReference type="Gene3D" id="3.30.60.30">
    <property type="match status" value="1"/>
</dbReference>
<proteinExistence type="predicted"/>
<name>A0A3B5KQ87_9TELE</name>
<evidence type="ECO:0000256" key="2">
    <source>
        <dbReference type="SAM" id="SignalP"/>
    </source>
</evidence>
<feature type="signal peptide" evidence="2">
    <location>
        <begin position="1"/>
        <end position="18"/>
    </location>
</feature>
<dbReference type="PANTHER" id="PTHR10913">
    <property type="entry name" value="FOLLISTATIN-RELATED"/>
    <property type="match status" value="1"/>
</dbReference>
<dbReference type="SUPFAM" id="SSF100895">
    <property type="entry name" value="Kazal-type serine protease inhibitors"/>
    <property type="match status" value="1"/>
</dbReference>
<dbReference type="GO" id="GO:0030510">
    <property type="term" value="P:regulation of BMP signaling pathway"/>
    <property type="evidence" value="ECO:0007669"/>
    <property type="project" value="TreeGrafter"/>
</dbReference>
<keyword evidence="2" id="KW-0732">Signal</keyword>
<dbReference type="Ensembl" id="ENSXCOT00000000025.1">
    <property type="protein sequence ID" value="ENSXCOP00000000025.1"/>
    <property type="gene ID" value="ENSXCOG00000000022.1"/>
</dbReference>
<dbReference type="GO" id="GO:0030154">
    <property type="term" value="P:cell differentiation"/>
    <property type="evidence" value="ECO:0007669"/>
    <property type="project" value="TreeGrafter"/>
</dbReference>
<organism evidence="4 5">
    <name type="scientific">Xiphophorus couchianus</name>
    <name type="common">Monterrey platyfish</name>
    <dbReference type="NCBI Taxonomy" id="32473"/>
    <lineage>
        <taxon>Eukaryota</taxon>
        <taxon>Metazoa</taxon>
        <taxon>Chordata</taxon>
        <taxon>Craniata</taxon>
        <taxon>Vertebrata</taxon>
        <taxon>Euteleostomi</taxon>
        <taxon>Actinopterygii</taxon>
        <taxon>Neopterygii</taxon>
        <taxon>Teleostei</taxon>
        <taxon>Neoteleostei</taxon>
        <taxon>Acanthomorphata</taxon>
        <taxon>Ovalentaria</taxon>
        <taxon>Atherinomorphae</taxon>
        <taxon>Cyprinodontiformes</taxon>
        <taxon>Poeciliidae</taxon>
        <taxon>Poeciliinae</taxon>
        <taxon>Xiphophorus</taxon>
    </lineage>
</organism>
<keyword evidence="1" id="KW-1015">Disulfide bond</keyword>
<evidence type="ECO:0000313" key="5">
    <source>
        <dbReference type="Proteomes" id="UP000261380"/>
    </source>
</evidence>
<protein>
    <recommendedName>
        <fullName evidence="3">Kazal-like domain-containing protein</fullName>
    </recommendedName>
</protein>
<evidence type="ECO:0000256" key="1">
    <source>
        <dbReference type="ARBA" id="ARBA00023157"/>
    </source>
</evidence>